<gene>
    <name evidence="1" type="ORF">TIFTF001_040119</name>
    <name evidence="2" type="ORF">TIFTF001_040127</name>
</gene>
<proteinExistence type="predicted"/>
<accession>A0AA88CIE1</accession>
<sequence length="181" mass="20725">MPRPLTYFFLVSGKLLHHCHRSPHGSTQNFHSKFSTQTRTQGCLQNPDGPPVMIRQLETLLFIKNHIIPDEVWPKPEEDAPWEKFPANYTKQIKEVLDKANAGPSSTPKIDEPKEDQTISFQSEGLSLEEEFQFIQWAQNPYSPEPFNPEDFIKLGISPPPNFSQGQPQSTQSCLFKYQIA</sequence>
<name>A0AA88CIE1_FICCA</name>
<comment type="caution">
    <text evidence="2">The sequence shown here is derived from an EMBL/GenBank/DDBJ whole genome shotgun (WGS) entry which is preliminary data.</text>
</comment>
<dbReference type="Proteomes" id="UP001187192">
    <property type="component" value="Unassembled WGS sequence"/>
</dbReference>
<evidence type="ECO:0000313" key="1">
    <source>
        <dbReference type="EMBL" id="GMN21827.1"/>
    </source>
</evidence>
<organism evidence="2 3">
    <name type="scientific">Ficus carica</name>
    <name type="common">Common fig</name>
    <dbReference type="NCBI Taxonomy" id="3494"/>
    <lineage>
        <taxon>Eukaryota</taxon>
        <taxon>Viridiplantae</taxon>
        <taxon>Streptophyta</taxon>
        <taxon>Embryophyta</taxon>
        <taxon>Tracheophyta</taxon>
        <taxon>Spermatophyta</taxon>
        <taxon>Magnoliopsida</taxon>
        <taxon>eudicotyledons</taxon>
        <taxon>Gunneridae</taxon>
        <taxon>Pentapetalae</taxon>
        <taxon>rosids</taxon>
        <taxon>fabids</taxon>
        <taxon>Rosales</taxon>
        <taxon>Moraceae</taxon>
        <taxon>Ficeae</taxon>
        <taxon>Ficus</taxon>
    </lineage>
</organism>
<keyword evidence="3" id="KW-1185">Reference proteome</keyword>
<reference evidence="2" key="1">
    <citation type="submission" date="2023-07" db="EMBL/GenBank/DDBJ databases">
        <title>draft genome sequence of fig (Ficus carica).</title>
        <authorList>
            <person name="Takahashi T."/>
            <person name="Nishimura K."/>
        </authorList>
    </citation>
    <scope>NUCLEOTIDE SEQUENCE</scope>
</reference>
<evidence type="ECO:0000313" key="3">
    <source>
        <dbReference type="Proteomes" id="UP001187192"/>
    </source>
</evidence>
<dbReference type="AlphaFoldDB" id="A0AA88CIE1"/>
<dbReference type="EMBL" id="BTGU01001345">
    <property type="protein sequence ID" value="GMN21863.1"/>
    <property type="molecule type" value="Genomic_DNA"/>
</dbReference>
<dbReference type="EMBL" id="BTGU01001342">
    <property type="protein sequence ID" value="GMN21827.1"/>
    <property type="molecule type" value="Genomic_DNA"/>
</dbReference>
<protein>
    <submittedName>
        <fullName evidence="2">Uncharacterized protein</fullName>
    </submittedName>
</protein>
<evidence type="ECO:0000313" key="2">
    <source>
        <dbReference type="EMBL" id="GMN21863.1"/>
    </source>
</evidence>